<evidence type="ECO:0000313" key="13">
    <source>
        <dbReference type="EMBL" id="KYG31990.1"/>
    </source>
</evidence>
<organism evidence="13 14">
    <name type="scientific">Alkalihalobacillus trypoxylicola</name>
    <dbReference type="NCBI Taxonomy" id="519424"/>
    <lineage>
        <taxon>Bacteria</taxon>
        <taxon>Bacillati</taxon>
        <taxon>Bacillota</taxon>
        <taxon>Bacilli</taxon>
        <taxon>Bacillales</taxon>
        <taxon>Bacillaceae</taxon>
        <taxon>Alkalihalobacillus</taxon>
    </lineage>
</organism>
<keyword evidence="10 12" id="KW-1208">Phospholipid metabolism</keyword>
<gene>
    <name evidence="12" type="primary">psd</name>
    <name evidence="13" type="ORF">AZF04_04230</name>
</gene>
<dbReference type="RefSeq" id="WP_061948342.1">
    <property type="nucleotide sequence ID" value="NZ_LTAO01000012.1"/>
</dbReference>
<evidence type="ECO:0000256" key="4">
    <source>
        <dbReference type="ARBA" id="ARBA00022793"/>
    </source>
</evidence>
<evidence type="ECO:0000256" key="9">
    <source>
        <dbReference type="ARBA" id="ARBA00023239"/>
    </source>
</evidence>
<dbReference type="HAMAP" id="MF_00662">
    <property type="entry name" value="PS_decarb_PSD_B_type1"/>
    <property type="match status" value="1"/>
</dbReference>
<keyword evidence="6 12" id="KW-0472">Membrane</keyword>
<feature type="site" description="Cleavage (non-hydrolytic); by autocatalysis" evidence="12">
    <location>
        <begin position="225"/>
        <end position="226"/>
    </location>
</feature>
<evidence type="ECO:0000256" key="2">
    <source>
        <dbReference type="ARBA" id="ARBA00022475"/>
    </source>
</evidence>
<feature type="modified residue" description="Pyruvic acid (Ser); by autocatalysis" evidence="12">
    <location>
        <position position="226"/>
    </location>
</feature>
<dbReference type="UniPathway" id="UPA00558">
    <property type="reaction ID" value="UER00616"/>
</dbReference>
<evidence type="ECO:0000256" key="12">
    <source>
        <dbReference type="HAMAP-Rule" id="MF_00662"/>
    </source>
</evidence>
<dbReference type="AlphaFoldDB" id="A0A162E7U4"/>
<dbReference type="NCBIfam" id="TIGR00163">
    <property type="entry name" value="PS_decarb"/>
    <property type="match status" value="1"/>
</dbReference>
<comment type="subunit">
    <text evidence="12">Heterodimer of a large membrane-associated beta subunit and a small pyruvoyl-containing alpha subunit.</text>
</comment>
<dbReference type="EC" id="4.1.1.65" evidence="12"/>
<evidence type="ECO:0000313" key="14">
    <source>
        <dbReference type="Proteomes" id="UP000075806"/>
    </source>
</evidence>
<accession>A0A162E7U4</accession>
<feature type="active site" description="Charge relay system; for autoendoproteolytic cleavage activity" evidence="12">
    <location>
        <position position="86"/>
    </location>
</feature>
<dbReference type="NCBIfam" id="NF002853">
    <property type="entry name" value="PRK03140.1"/>
    <property type="match status" value="1"/>
</dbReference>
<feature type="chain" id="PRO_5023571618" description="Phosphatidylserine decarboxylase beta chain" evidence="12">
    <location>
        <begin position="1"/>
        <end position="225"/>
    </location>
</feature>
<evidence type="ECO:0000256" key="11">
    <source>
        <dbReference type="ARBA" id="ARBA00023317"/>
    </source>
</evidence>
<dbReference type="STRING" id="519424.AZF04_04230"/>
<keyword evidence="5 12" id="KW-0443">Lipid metabolism</keyword>
<dbReference type="EMBL" id="LTAO01000012">
    <property type="protein sequence ID" value="KYG31990.1"/>
    <property type="molecule type" value="Genomic_DNA"/>
</dbReference>
<keyword evidence="7 12" id="KW-0865">Zymogen</keyword>
<comment type="similarity">
    <text evidence="12">Belongs to the phosphatidylserine decarboxylase family. PSD-B subfamily. Prokaryotic type I sub-subfamily.</text>
</comment>
<keyword evidence="14" id="KW-1185">Reference proteome</keyword>
<keyword evidence="4 12" id="KW-0210">Decarboxylase</keyword>
<evidence type="ECO:0000256" key="7">
    <source>
        <dbReference type="ARBA" id="ARBA00023145"/>
    </source>
</evidence>
<feature type="active site" description="Schiff-base intermediate with substrate; via pyruvic acid; for decarboxylase activity" evidence="12">
    <location>
        <position position="226"/>
    </location>
</feature>
<keyword evidence="2 12" id="KW-1003">Cell membrane</keyword>
<proteinExistence type="inferred from homology"/>
<dbReference type="InterPro" id="IPR003817">
    <property type="entry name" value="PS_Dcarbxylase"/>
</dbReference>
<keyword evidence="11 12" id="KW-0670">Pyruvate</keyword>
<dbReference type="GO" id="GO:0006646">
    <property type="term" value="P:phosphatidylethanolamine biosynthetic process"/>
    <property type="evidence" value="ECO:0007669"/>
    <property type="project" value="UniProtKB-UniRule"/>
</dbReference>
<comment type="function">
    <text evidence="12">Catalyzes the formation of phosphatidylethanolamine (PtdEtn) from phosphatidylserine (PtdSer).</text>
</comment>
<dbReference type="PANTHER" id="PTHR10067:SF6">
    <property type="entry name" value="PHOSPHATIDYLSERINE DECARBOXYLASE PROENZYME, MITOCHONDRIAL"/>
    <property type="match status" value="1"/>
</dbReference>
<keyword evidence="9 12" id="KW-0456">Lyase</keyword>
<evidence type="ECO:0000256" key="3">
    <source>
        <dbReference type="ARBA" id="ARBA00022516"/>
    </source>
</evidence>
<dbReference type="GO" id="GO:0005886">
    <property type="term" value="C:plasma membrane"/>
    <property type="evidence" value="ECO:0007669"/>
    <property type="project" value="UniProtKB-SubCell"/>
</dbReference>
<dbReference type="OrthoDB" id="9802030at2"/>
<dbReference type="PANTHER" id="PTHR10067">
    <property type="entry name" value="PHOSPHATIDYLSERINE DECARBOXYLASE"/>
    <property type="match status" value="1"/>
</dbReference>
<evidence type="ECO:0000256" key="10">
    <source>
        <dbReference type="ARBA" id="ARBA00023264"/>
    </source>
</evidence>
<keyword evidence="8 12" id="KW-0594">Phospholipid biosynthesis</keyword>
<name>A0A162E7U4_9BACI</name>
<feature type="chain" id="PRO_5023571617" description="Phosphatidylserine decarboxylase alpha chain" evidence="12">
    <location>
        <begin position="226"/>
        <end position="258"/>
    </location>
</feature>
<comment type="catalytic activity">
    <reaction evidence="12">
        <text>a 1,2-diacyl-sn-glycero-3-phospho-L-serine + H(+) = a 1,2-diacyl-sn-glycero-3-phosphoethanolamine + CO2</text>
        <dbReference type="Rhea" id="RHEA:20828"/>
        <dbReference type="ChEBI" id="CHEBI:15378"/>
        <dbReference type="ChEBI" id="CHEBI:16526"/>
        <dbReference type="ChEBI" id="CHEBI:57262"/>
        <dbReference type="ChEBI" id="CHEBI:64612"/>
        <dbReference type="EC" id="4.1.1.65"/>
    </reaction>
</comment>
<keyword evidence="3 12" id="KW-0444">Lipid biosynthesis</keyword>
<dbReference type="InterPro" id="IPR033177">
    <property type="entry name" value="PSD-B"/>
</dbReference>
<reference evidence="13" key="1">
    <citation type="submission" date="2016-02" db="EMBL/GenBank/DDBJ databases">
        <title>Genome sequence of Bacillus trypoxylicola KCTC 13244(T).</title>
        <authorList>
            <person name="Jeong H."/>
            <person name="Park S.-H."/>
            <person name="Choi S.-K."/>
        </authorList>
    </citation>
    <scope>NUCLEOTIDE SEQUENCE [LARGE SCALE GENOMIC DNA]</scope>
    <source>
        <strain evidence="13">KCTC 13244</strain>
    </source>
</reference>
<evidence type="ECO:0000256" key="5">
    <source>
        <dbReference type="ARBA" id="ARBA00023098"/>
    </source>
</evidence>
<evidence type="ECO:0000256" key="6">
    <source>
        <dbReference type="ARBA" id="ARBA00023136"/>
    </source>
</evidence>
<dbReference type="Proteomes" id="UP000075806">
    <property type="component" value="Unassembled WGS sequence"/>
</dbReference>
<feature type="active site" description="Charge relay system; for autoendoproteolytic cleavage activity" evidence="12">
    <location>
        <position position="226"/>
    </location>
</feature>
<comment type="PTM">
    <text evidence="12">Is synthesized initially as an inactive proenzyme. Formation of the active enzyme involves a self-maturation process in which the active site pyruvoyl group is generated from an internal serine residue via an autocatalytic post-translational modification. Two non-identical subunits are generated from the proenzyme in this reaction, and the pyruvate is formed at the N-terminus of the alpha chain, which is derived from the carboxyl end of the proenzyme. The autoendoproteolytic cleavage occurs by a canonical serine protease mechanism, in which the side chain hydroxyl group of the serine supplies its oxygen atom to form the C-terminus of the beta chain, while the remainder of the serine residue undergoes an oxidative deamination to produce ammonia and the pyruvoyl prosthetic group on the alpha chain. During this reaction, the Ser that is part of the protease active site of the proenzyme becomes the pyruvoyl prosthetic group, which constitutes an essential element of the active site of the mature decarboxylase.</text>
</comment>
<comment type="cofactor">
    <cofactor evidence="12">
        <name>pyruvate</name>
        <dbReference type="ChEBI" id="CHEBI:15361"/>
    </cofactor>
    <text evidence="12">Binds 1 pyruvoyl group covalently per subunit.</text>
</comment>
<dbReference type="Pfam" id="PF02666">
    <property type="entry name" value="PS_Dcarbxylase"/>
    <property type="match status" value="1"/>
</dbReference>
<comment type="caution">
    <text evidence="13">The sequence shown here is derived from an EMBL/GenBank/DDBJ whole genome shotgun (WGS) entry which is preliminary data.</text>
</comment>
<comment type="pathway">
    <text evidence="12">Phospholipid metabolism; phosphatidylethanolamine biosynthesis; phosphatidylethanolamine from CDP-diacylglycerol: step 2/2.</text>
</comment>
<dbReference type="GO" id="GO:0004609">
    <property type="term" value="F:phosphatidylserine decarboxylase activity"/>
    <property type="evidence" value="ECO:0007669"/>
    <property type="project" value="UniProtKB-UniRule"/>
</dbReference>
<evidence type="ECO:0000256" key="1">
    <source>
        <dbReference type="ARBA" id="ARBA00005189"/>
    </source>
</evidence>
<comment type="pathway">
    <text evidence="1">Lipid metabolism.</text>
</comment>
<evidence type="ECO:0000256" key="8">
    <source>
        <dbReference type="ARBA" id="ARBA00023209"/>
    </source>
</evidence>
<protein>
    <recommendedName>
        <fullName evidence="12">Phosphatidylserine decarboxylase proenzyme</fullName>
        <ecNumber evidence="12">4.1.1.65</ecNumber>
    </recommendedName>
    <component>
        <recommendedName>
            <fullName evidence="12">Phosphatidylserine decarboxylase alpha chain</fullName>
        </recommendedName>
    </component>
    <component>
        <recommendedName>
            <fullName evidence="12">Phosphatidylserine decarboxylase beta chain</fullName>
        </recommendedName>
    </component>
</protein>
<feature type="active site" description="Charge relay system; for autoendoproteolytic cleavage activity" evidence="12">
    <location>
        <position position="142"/>
    </location>
</feature>
<dbReference type="InterPro" id="IPR033178">
    <property type="entry name" value="PSD_type1_pro"/>
</dbReference>
<comment type="subcellular location">
    <subcellularLocation>
        <location evidence="12">Cell membrane</location>
        <topology evidence="12">Peripheral membrane protein</topology>
    </subcellularLocation>
</comment>
<sequence>MKQRIYRAFVELSNNPFQTKLLKKFAQSKLSKPMIPSFYKTFQINLEEAEKNIGEYKSLHEFFIRRLKREVRPINQQLTMVVSPVDAKVAAFGEIDQEQNFYVKEQYYSLNELLGSKQKAEEFQRGSFLILYLSPRDYHRIHSPLDATINQQQTLGGNSYPVNDAGLKYGKRPLSRNYRVITELEDDGRKCLVIKVGAMNINTIEVTHSEQHIKRGEELGYFSFGSTVILLFEENFVTFDDIKVNQSIQMGQPIAVKK</sequence>